<evidence type="ECO:0000313" key="9">
    <source>
        <dbReference type="EMBL" id="BBI34536.1"/>
    </source>
</evidence>
<reference evidence="9 10" key="1">
    <citation type="submission" date="2019-01" db="EMBL/GenBank/DDBJ databases">
        <title>Complete genome sequence of Cohnella hallensis HS21 isolated from Korean fir (Abies koreana) rhizospheric soil.</title>
        <authorList>
            <person name="Jiang L."/>
            <person name="Kang S.W."/>
            <person name="Kim S."/>
            <person name="Jung J."/>
            <person name="Kim C.Y."/>
            <person name="Kim D.H."/>
            <person name="Kim S.W."/>
            <person name="Lee J."/>
        </authorList>
    </citation>
    <scope>NUCLEOTIDE SEQUENCE [LARGE SCALE GENOMIC DNA]</scope>
    <source>
        <strain evidence="9 10">HS21</strain>
    </source>
</reference>
<evidence type="ECO:0000256" key="6">
    <source>
        <dbReference type="ARBA" id="ARBA00023136"/>
    </source>
</evidence>
<dbReference type="SUPFAM" id="SSF103473">
    <property type="entry name" value="MFS general substrate transporter"/>
    <property type="match status" value="1"/>
</dbReference>
<dbReference type="GO" id="GO:0022857">
    <property type="term" value="F:transmembrane transporter activity"/>
    <property type="evidence" value="ECO:0007669"/>
    <property type="project" value="InterPro"/>
</dbReference>
<comment type="subcellular location">
    <subcellularLocation>
        <location evidence="1">Cell membrane</location>
        <topology evidence="1">Multi-pass membrane protein</topology>
    </subcellularLocation>
</comment>
<keyword evidence="10" id="KW-1185">Reference proteome</keyword>
<dbReference type="InterPro" id="IPR036259">
    <property type="entry name" value="MFS_trans_sf"/>
</dbReference>
<evidence type="ECO:0000256" key="4">
    <source>
        <dbReference type="ARBA" id="ARBA00022692"/>
    </source>
</evidence>
<dbReference type="KEGG" id="cohn:KCTCHS21_39350"/>
<feature type="transmembrane region" description="Helical" evidence="7">
    <location>
        <begin position="40"/>
        <end position="60"/>
    </location>
</feature>
<keyword evidence="2" id="KW-0813">Transport</keyword>
<evidence type="ECO:0000256" key="2">
    <source>
        <dbReference type="ARBA" id="ARBA00022448"/>
    </source>
</evidence>
<evidence type="ECO:0000259" key="8">
    <source>
        <dbReference type="PROSITE" id="PS50850"/>
    </source>
</evidence>
<feature type="transmembrane region" description="Helical" evidence="7">
    <location>
        <begin position="357"/>
        <end position="380"/>
    </location>
</feature>
<dbReference type="PANTHER" id="PTHR43124:SF10">
    <property type="entry name" value="PURINE EFFLUX PUMP PBUE"/>
    <property type="match status" value="1"/>
</dbReference>
<feature type="transmembrane region" description="Helical" evidence="7">
    <location>
        <begin position="270"/>
        <end position="303"/>
    </location>
</feature>
<evidence type="ECO:0000256" key="7">
    <source>
        <dbReference type="SAM" id="Phobius"/>
    </source>
</evidence>
<feature type="transmembrane region" description="Helical" evidence="7">
    <location>
        <begin position="239"/>
        <end position="258"/>
    </location>
</feature>
<dbReference type="InterPro" id="IPR020846">
    <property type="entry name" value="MFS_dom"/>
</dbReference>
<dbReference type="GO" id="GO:0005886">
    <property type="term" value="C:plasma membrane"/>
    <property type="evidence" value="ECO:0007669"/>
    <property type="project" value="UniProtKB-SubCell"/>
</dbReference>
<dbReference type="PANTHER" id="PTHR43124">
    <property type="entry name" value="PURINE EFFLUX PUMP PBUE"/>
    <property type="match status" value="1"/>
</dbReference>
<dbReference type="OrthoDB" id="337363at2"/>
<protein>
    <submittedName>
        <fullName evidence="9">Putative MFS-type transporter YbcL</fullName>
    </submittedName>
</protein>
<proteinExistence type="predicted"/>
<evidence type="ECO:0000256" key="1">
    <source>
        <dbReference type="ARBA" id="ARBA00004651"/>
    </source>
</evidence>
<dbReference type="Gene3D" id="1.20.1250.20">
    <property type="entry name" value="MFS general substrate transporter like domains"/>
    <property type="match status" value="1"/>
</dbReference>
<dbReference type="PROSITE" id="PS50850">
    <property type="entry name" value="MFS"/>
    <property type="match status" value="1"/>
</dbReference>
<evidence type="ECO:0000256" key="3">
    <source>
        <dbReference type="ARBA" id="ARBA00022475"/>
    </source>
</evidence>
<dbReference type="AlphaFoldDB" id="A0A3T1D8X8"/>
<feature type="transmembrane region" description="Helical" evidence="7">
    <location>
        <begin position="101"/>
        <end position="122"/>
    </location>
</feature>
<evidence type="ECO:0000313" key="10">
    <source>
        <dbReference type="Proteomes" id="UP000289856"/>
    </source>
</evidence>
<feature type="transmembrane region" description="Helical" evidence="7">
    <location>
        <begin position="160"/>
        <end position="181"/>
    </location>
</feature>
<feature type="transmembrane region" description="Helical" evidence="7">
    <location>
        <begin position="72"/>
        <end position="95"/>
    </location>
</feature>
<keyword evidence="4 7" id="KW-0812">Transmembrane</keyword>
<sequence>MSNSWKIYVLAIVSFLVGTSENIIAGILDMVAEDMGVSLAAAGQLITVFSLAYAFGTPILMAVTARVERRKLMLAALSVFFVGNIVAVTATGYISLMGSRIILALSTGVFVVVALTVAAKLAQPGKQGAAIATLVMGFSTSLIIGVPLGRVIASAYDWKLIFVGIGVLGLLGMLIILRTIPKSEGEAPVPVREQFKLLRNPRIALALSVTFFWIFGYSIVYTYISPYLLTITHMSERAVSIGLFAFGVASLIGSKLGGYGTDKWGIPRTLIGGLLLHCGVLFLLTAFSQSAVLVFPLLMLWAFSAWSSGPTQQYYLMTLSPEASGIMLSLNSSVLQLAMAAGAGIGGIIVESVSLSAISWIGAIGIAIAATLTAMSFGLLRNKSRVAGHELGRVDVKPEASSS</sequence>
<dbReference type="EMBL" id="AP019400">
    <property type="protein sequence ID" value="BBI34536.1"/>
    <property type="molecule type" value="Genomic_DNA"/>
</dbReference>
<keyword evidence="6 7" id="KW-0472">Membrane</keyword>
<organism evidence="9 10">
    <name type="scientific">Cohnella abietis</name>
    <dbReference type="NCBI Taxonomy" id="2507935"/>
    <lineage>
        <taxon>Bacteria</taxon>
        <taxon>Bacillati</taxon>
        <taxon>Bacillota</taxon>
        <taxon>Bacilli</taxon>
        <taxon>Bacillales</taxon>
        <taxon>Paenibacillaceae</taxon>
        <taxon>Cohnella</taxon>
    </lineage>
</organism>
<dbReference type="RefSeq" id="WP_130612015.1">
    <property type="nucleotide sequence ID" value="NZ_AP019400.1"/>
</dbReference>
<name>A0A3T1D8X8_9BACL</name>
<dbReference type="Proteomes" id="UP000289856">
    <property type="component" value="Chromosome"/>
</dbReference>
<dbReference type="InterPro" id="IPR050189">
    <property type="entry name" value="MFS_Efflux_Transporters"/>
</dbReference>
<dbReference type="CDD" id="cd17324">
    <property type="entry name" value="MFS_NepI_like"/>
    <property type="match status" value="1"/>
</dbReference>
<feature type="transmembrane region" description="Helical" evidence="7">
    <location>
        <begin position="202"/>
        <end position="224"/>
    </location>
</feature>
<evidence type="ECO:0000256" key="5">
    <source>
        <dbReference type="ARBA" id="ARBA00022989"/>
    </source>
</evidence>
<feature type="transmembrane region" description="Helical" evidence="7">
    <location>
        <begin position="129"/>
        <end position="148"/>
    </location>
</feature>
<dbReference type="Pfam" id="PF07690">
    <property type="entry name" value="MFS_1"/>
    <property type="match status" value="1"/>
</dbReference>
<keyword evidence="5 7" id="KW-1133">Transmembrane helix</keyword>
<gene>
    <name evidence="9" type="primary">ybcL_4</name>
    <name evidence="9" type="ORF">KCTCHS21_39350</name>
</gene>
<keyword evidence="3" id="KW-1003">Cell membrane</keyword>
<dbReference type="InterPro" id="IPR011701">
    <property type="entry name" value="MFS"/>
</dbReference>
<accession>A0A3T1D8X8</accession>
<feature type="transmembrane region" description="Helical" evidence="7">
    <location>
        <begin position="7"/>
        <end position="28"/>
    </location>
</feature>
<feature type="domain" description="Major facilitator superfamily (MFS) profile" evidence="8">
    <location>
        <begin position="6"/>
        <end position="385"/>
    </location>
</feature>